<dbReference type="WBParaSite" id="jg10929">
    <property type="protein sequence ID" value="jg10929"/>
    <property type="gene ID" value="jg10929"/>
</dbReference>
<dbReference type="AlphaFoldDB" id="A0A915CNC7"/>
<dbReference type="GO" id="GO:0008188">
    <property type="term" value="F:neuropeptide receptor activity"/>
    <property type="evidence" value="ECO:0007669"/>
    <property type="project" value="TreeGrafter"/>
</dbReference>
<keyword evidence="5 9" id="KW-0472">Membrane</keyword>
<organism evidence="11 12">
    <name type="scientific">Ditylenchus dipsaci</name>
    <dbReference type="NCBI Taxonomy" id="166011"/>
    <lineage>
        <taxon>Eukaryota</taxon>
        <taxon>Metazoa</taxon>
        <taxon>Ecdysozoa</taxon>
        <taxon>Nematoda</taxon>
        <taxon>Chromadorea</taxon>
        <taxon>Rhabditida</taxon>
        <taxon>Tylenchina</taxon>
        <taxon>Tylenchomorpha</taxon>
        <taxon>Sphaerularioidea</taxon>
        <taxon>Anguinidae</taxon>
        <taxon>Anguininae</taxon>
        <taxon>Ditylenchus</taxon>
    </lineage>
</organism>
<feature type="region of interest" description="Disordered" evidence="8">
    <location>
        <begin position="223"/>
        <end position="259"/>
    </location>
</feature>
<dbReference type="SUPFAM" id="SSF81321">
    <property type="entry name" value="Family A G protein-coupled receptor-like"/>
    <property type="match status" value="1"/>
</dbReference>
<feature type="domain" description="G-protein coupled receptors family 1 profile" evidence="10">
    <location>
        <begin position="1"/>
        <end position="163"/>
    </location>
</feature>
<evidence type="ECO:0000256" key="5">
    <source>
        <dbReference type="ARBA" id="ARBA00023136"/>
    </source>
</evidence>
<keyword evidence="3 9" id="KW-1133">Transmembrane helix</keyword>
<dbReference type="GO" id="GO:0005886">
    <property type="term" value="C:plasma membrane"/>
    <property type="evidence" value="ECO:0007669"/>
    <property type="project" value="TreeGrafter"/>
</dbReference>
<evidence type="ECO:0000256" key="1">
    <source>
        <dbReference type="ARBA" id="ARBA00004141"/>
    </source>
</evidence>
<evidence type="ECO:0000256" key="9">
    <source>
        <dbReference type="SAM" id="Phobius"/>
    </source>
</evidence>
<keyword evidence="2 9" id="KW-0812">Transmembrane</keyword>
<dbReference type="Pfam" id="PF00001">
    <property type="entry name" value="7tm_1"/>
    <property type="match status" value="1"/>
</dbReference>
<dbReference type="PANTHER" id="PTHR24235:SF29">
    <property type="entry name" value="GH23382P"/>
    <property type="match status" value="1"/>
</dbReference>
<feature type="transmembrane region" description="Helical" evidence="9">
    <location>
        <begin position="104"/>
        <end position="122"/>
    </location>
</feature>
<dbReference type="PANTHER" id="PTHR24235">
    <property type="entry name" value="NEUROPEPTIDE Y RECEPTOR"/>
    <property type="match status" value="1"/>
</dbReference>
<evidence type="ECO:0000259" key="10">
    <source>
        <dbReference type="PROSITE" id="PS50262"/>
    </source>
</evidence>
<comment type="subcellular location">
    <subcellularLocation>
        <location evidence="1">Membrane</location>
        <topology evidence="1">Multi-pass membrane protein</topology>
    </subcellularLocation>
</comment>
<feature type="compositionally biased region" description="Polar residues" evidence="8">
    <location>
        <begin position="223"/>
        <end position="232"/>
    </location>
</feature>
<keyword evidence="11" id="KW-1185">Reference proteome</keyword>
<proteinExistence type="predicted"/>
<dbReference type="PROSITE" id="PS50262">
    <property type="entry name" value="G_PROTEIN_RECEP_F1_2"/>
    <property type="match status" value="1"/>
</dbReference>
<feature type="transmembrane region" description="Helical" evidence="9">
    <location>
        <begin position="54"/>
        <end position="76"/>
    </location>
</feature>
<feature type="transmembrane region" description="Helical" evidence="9">
    <location>
        <begin position="7"/>
        <end position="26"/>
    </location>
</feature>
<evidence type="ECO:0000256" key="3">
    <source>
        <dbReference type="ARBA" id="ARBA00022989"/>
    </source>
</evidence>
<evidence type="ECO:0000256" key="2">
    <source>
        <dbReference type="ARBA" id="ARBA00022692"/>
    </source>
</evidence>
<evidence type="ECO:0000256" key="8">
    <source>
        <dbReference type="SAM" id="MobiDB-lite"/>
    </source>
</evidence>
<reference evidence="12" key="1">
    <citation type="submission" date="2022-11" db="UniProtKB">
        <authorList>
            <consortium name="WormBaseParasite"/>
        </authorList>
    </citation>
    <scope>IDENTIFICATION</scope>
</reference>
<dbReference type="InterPro" id="IPR017452">
    <property type="entry name" value="GPCR_Rhodpsn_7TM"/>
</dbReference>
<evidence type="ECO:0000313" key="11">
    <source>
        <dbReference type="Proteomes" id="UP000887574"/>
    </source>
</evidence>
<feature type="compositionally biased region" description="Basic and acidic residues" evidence="8">
    <location>
        <begin position="233"/>
        <end position="242"/>
    </location>
</feature>
<accession>A0A915CNC7</accession>
<dbReference type="Proteomes" id="UP000887574">
    <property type="component" value="Unplaced"/>
</dbReference>
<dbReference type="InterPro" id="IPR000276">
    <property type="entry name" value="GPCR_Rhodpsn"/>
</dbReference>
<feature type="transmembrane region" description="Helical" evidence="9">
    <location>
        <begin position="142"/>
        <end position="166"/>
    </location>
</feature>
<keyword evidence="7" id="KW-0807">Transducer</keyword>
<protein>
    <submittedName>
        <fullName evidence="12">G-protein coupled receptors family 1 profile domain-containing protein</fullName>
    </submittedName>
</protein>
<dbReference type="Gene3D" id="1.20.1070.10">
    <property type="entry name" value="Rhodopsin 7-helix transmembrane proteins"/>
    <property type="match status" value="1"/>
</dbReference>
<dbReference type="GO" id="GO:0043005">
    <property type="term" value="C:neuron projection"/>
    <property type="evidence" value="ECO:0007669"/>
    <property type="project" value="TreeGrafter"/>
</dbReference>
<dbReference type="PRINTS" id="PR00237">
    <property type="entry name" value="GPCRRHODOPSN"/>
</dbReference>
<sequence>MSMQVCIAIITLIWTVSLLLVMPYAVHMRMAYVQQPCDFWLCIEDWAMEDLKSLYGIIVVSLQFVVPFVIIGHSYIRIWSFLNKRQSLVTERESEFETQRKKRLLRMLIIMPVLFAICWLPFNLLNFLRDLKMDRILKPYFSFLFLSAHLISMTATMCNPILYAWMNQSFREEFIRAVPLLGKICKVRQSPSSNHRPRIITDGAPARARRNCGDNVKNRKHTFSSLFSTPTSHQKDSVDSKKSSNARNGSIEMQPVFPK</sequence>
<keyword evidence="6" id="KW-0675">Receptor</keyword>
<evidence type="ECO:0000256" key="7">
    <source>
        <dbReference type="ARBA" id="ARBA00023224"/>
    </source>
</evidence>
<dbReference type="GO" id="GO:0042923">
    <property type="term" value="F:neuropeptide binding"/>
    <property type="evidence" value="ECO:0007669"/>
    <property type="project" value="TreeGrafter"/>
</dbReference>
<name>A0A915CNC7_9BILA</name>
<evidence type="ECO:0000256" key="6">
    <source>
        <dbReference type="ARBA" id="ARBA00023170"/>
    </source>
</evidence>
<evidence type="ECO:0000256" key="4">
    <source>
        <dbReference type="ARBA" id="ARBA00023040"/>
    </source>
</evidence>
<evidence type="ECO:0000313" key="12">
    <source>
        <dbReference type="WBParaSite" id="jg10929"/>
    </source>
</evidence>
<keyword evidence="4" id="KW-0297">G-protein coupled receptor</keyword>